<sequence length="282" mass="31665">MAWGKQQQQPQQECQEPVNASPSPPSYDADSKYNIDSTDTPYRYAAYANRARTILLSAHRYVAYTSDIGESFRPVVHPYLVRTAYGISWTYVIGDVVHEGYKAYQRNRAVLADNARSQRGLQSQSQSQSSTVPLIDDYRLIMAKRMTFQSLASMGFPALTIHSVVKYSGKMLRNAKTAFVRTWAPIGLGLSVVPFLPYVFDKPVEEAVEWSFREAVRACAGEDAVRSLSIPSEGSVVAALKDAAPVVSQIETETKKNPEREQGNGRRHYWGYFWSSSKEKTE</sequence>
<dbReference type="PANTHER" id="PTHR11001:SF2">
    <property type="entry name" value="MITOCHONDRIAL FISSION PROCESS PROTEIN 1"/>
    <property type="match status" value="1"/>
</dbReference>
<evidence type="ECO:0000313" key="6">
    <source>
        <dbReference type="Proteomes" id="UP000319663"/>
    </source>
</evidence>
<accession>A0A507QGU1</accession>
<dbReference type="InterPro" id="IPR019560">
    <property type="entry name" value="Mitochondrial_18_kDa_protein"/>
</dbReference>
<feature type="region of interest" description="Disordered" evidence="4">
    <location>
        <begin position="1"/>
        <end position="34"/>
    </location>
</feature>
<evidence type="ECO:0000256" key="2">
    <source>
        <dbReference type="ARBA" id="ARBA00017835"/>
    </source>
</evidence>
<proteinExistence type="inferred from homology"/>
<evidence type="ECO:0000313" key="5">
    <source>
        <dbReference type="EMBL" id="TQB67736.1"/>
    </source>
</evidence>
<dbReference type="GO" id="GO:0005739">
    <property type="term" value="C:mitochondrion"/>
    <property type="evidence" value="ECO:0007669"/>
    <property type="project" value="TreeGrafter"/>
</dbReference>
<name>A0A507QGU1_MONPU</name>
<evidence type="ECO:0000256" key="3">
    <source>
        <dbReference type="ARBA" id="ARBA00029631"/>
    </source>
</evidence>
<comment type="caution">
    <text evidence="5">The sequence shown here is derived from an EMBL/GenBank/DDBJ whole genome shotgun (WGS) entry which is preliminary data.</text>
</comment>
<evidence type="ECO:0000256" key="4">
    <source>
        <dbReference type="SAM" id="MobiDB-lite"/>
    </source>
</evidence>
<gene>
    <name evidence="5" type="ORF">MPDQ_004836</name>
</gene>
<dbReference type="OrthoDB" id="424969at2759"/>
<dbReference type="EMBL" id="VIFY01000317">
    <property type="protein sequence ID" value="TQB67736.1"/>
    <property type="molecule type" value="Genomic_DNA"/>
</dbReference>
<comment type="similarity">
    <text evidence="1">Belongs to the MTFP1 family.</text>
</comment>
<organism evidence="5 6">
    <name type="scientific">Monascus purpureus</name>
    <name type="common">Red mold</name>
    <name type="synonym">Monascus anka</name>
    <dbReference type="NCBI Taxonomy" id="5098"/>
    <lineage>
        <taxon>Eukaryota</taxon>
        <taxon>Fungi</taxon>
        <taxon>Dikarya</taxon>
        <taxon>Ascomycota</taxon>
        <taxon>Pezizomycotina</taxon>
        <taxon>Eurotiomycetes</taxon>
        <taxon>Eurotiomycetidae</taxon>
        <taxon>Eurotiales</taxon>
        <taxon>Aspergillaceae</taxon>
        <taxon>Monascus</taxon>
    </lineage>
</organism>
<dbReference type="GO" id="GO:0000266">
    <property type="term" value="P:mitochondrial fission"/>
    <property type="evidence" value="ECO:0007669"/>
    <property type="project" value="TreeGrafter"/>
</dbReference>
<keyword evidence="6" id="KW-1185">Reference proteome</keyword>
<reference evidence="5 6" key="1">
    <citation type="submission" date="2019-06" db="EMBL/GenBank/DDBJ databases">
        <title>Wine fermentation using esterase from Monascus purpureus.</title>
        <authorList>
            <person name="Geng C."/>
            <person name="Zhang Y."/>
        </authorList>
    </citation>
    <scope>NUCLEOTIDE SEQUENCE [LARGE SCALE GENOMIC DNA]</scope>
    <source>
        <strain evidence="5">HQ1</strain>
    </source>
</reference>
<dbReference type="Pfam" id="PF10558">
    <property type="entry name" value="MTP18"/>
    <property type="match status" value="1"/>
</dbReference>
<protein>
    <recommendedName>
        <fullName evidence="2">Mitochondrial fission process protein 1</fullName>
    </recommendedName>
    <alternativeName>
        <fullName evidence="3">Mitochondrial 18 kDa protein</fullName>
    </alternativeName>
</protein>
<feature type="compositionally biased region" description="Low complexity" evidence="4">
    <location>
        <begin position="1"/>
        <end position="17"/>
    </location>
</feature>
<evidence type="ECO:0000256" key="1">
    <source>
        <dbReference type="ARBA" id="ARBA00009224"/>
    </source>
</evidence>
<dbReference type="AlphaFoldDB" id="A0A507QGU1"/>
<dbReference type="Proteomes" id="UP000319663">
    <property type="component" value="Unassembled WGS sequence"/>
</dbReference>
<dbReference type="PANTHER" id="PTHR11001">
    <property type="entry name" value="MITOCHONDRIAL FISSION PROCESS PROTEIN 1"/>
    <property type="match status" value="1"/>
</dbReference>